<accession>W7TLG3</accession>
<protein>
    <submittedName>
        <fullName evidence="4">Tetratricopeptide-like helical</fullName>
    </submittedName>
</protein>
<comment type="caution">
    <text evidence="4">The sequence shown here is derived from an EMBL/GenBank/DDBJ whole genome shotgun (WGS) entry which is preliminary data.</text>
</comment>
<proteinExistence type="predicted"/>
<dbReference type="InterPro" id="IPR011990">
    <property type="entry name" value="TPR-like_helical_dom_sf"/>
</dbReference>
<gene>
    <name evidence="4" type="ORF">Naga_100285g7</name>
</gene>
<name>W7TLG3_9STRA</name>
<feature type="repeat" description="PPR" evidence="2">
    <location>
        <begin position="491"/>
        <end position="525"/>
    </location>
</feature>
<dbReference type="Proteomes" id="UP000019335">
    <property type="component" value="Chromosome 5"/>
</dbReference>
<dbReference type="AlphaFoldDB" id="W7TLG3"/>
<feature type="repeat" description="PPR" evidence="2">
    <location>
        <begin position="526"/>
        <end position="560"/>
    </location>
</feature>
<sequence length="1091" mass="118752">MTRTSQRQVGYQVIMQGFASLVRSTVWRRRPLPFSFQVQAPPPFPAQRLCAVRELATIPLRWSKPNPDANIEGLQHRLDTHGLAQKEEASDARRVNAFAAALRILRREGSHRDTGKEAHRRALLTLGHYGRELAPADALRVVHQALAMRGLQKLAFITFLELSKRPEGLAAIVQDVNALLLSSCRAEQHRMAIMLVSMLQQAHTKPVPAAALEDGFSPTAPPVPTLSREASLALLRLLQERSRSQHYWHVAEDMVKDQRVMGASVDVEVVAAAMVVAWRAVKWAAVQRLSAYVAGKAGVPEVVLLTSGEVRKEEGKEEESRGELRRVLSPGLSEYARKNWKTAMTLRSLVKVLGRMDAKNEEDVPPPTAAETAGEGTGRRSGRDAGGQGHVPSAGAPHVLHTAHMNMYLKALLRVRQLDEAHAVLSSMLSPRSPPSACPFLPPALPPSPPPDVLSLCMLMEALGRQGDAPAVLTLLNRAQDLPWTPTPSDYRVLYKTAIAAVGKQGRWEGALSLYYEMHERGVAADAQVFTSLLKALKTGGKADSAFSFLEAMKAQNITPTRTVYNVLFSLLGEMGQFEEAVQLFEKMKKELGKQGSPYDYGTLISACGKTAVLRLREERPRAAAKGWDGLEASVPREHGEEAVDLLVRRAESMLQEILDQIRLPAAFSSRSVDGGAPPRELDPKASFPASAYPVETQDGASVIGSSASSPPYPFDRAGNHGCATGRSLGIHSSSSRRRRTHDGGLGNVFTQLLKVYGKTGRWQEARNLLERMRGEGWMEPTPGHYYEAMRACAFALRPDDALGLLREARGQRGQEPGNSSKPPLILCWNAAILACQRAGRWMSCLELLKTMEGTGLCPGPSNYARAIQACGEAGKVEEAWKVYEEVGQAAGGGKGSREPVVYGSMLRLCGLHRDAPGVRRVWTDLLEAPGLGADPLNVVQAVAAWAWEIGDLDAGRAVLLGPGGKERDEATRSPASVDSAPVAPPPLHFPPPLLGFHALMLATLRHGGSAEEAQVACQELVDVMMERFSVCPTSTTKAILVRAGCDVSDLFVEEDETQDWEEAEARVQGLVAMNPYDPRRRKRVSEGESG</sequence>
<feature type="region of interest" description="Disordered" evidence="3">
    <location>
        <begin position="964"/>
        <end position="985"/>
    </location>
</feature>
<evidence type="ECO:0000256" key="1">
    <source>
        <dbReference type="ARBA" id="ARBA00022737"/>
    </source>
</evidence>
<keyword evidence="1" id="KW-0677">Repeat</keyword>
<dbReference type="InterPro" id="IPR002885">
    <property type="entry name" value="PPR_rpt"/>
</dbReference>
<feature type="region of interest" description="Disordered" evidence="3">
    <location>
        <begin position="357"/>
        <end position="396"/>
    </location>
</feature>
<reference evidence="4 5" key="1">
    <citation type="journal article" date="2014" name="Mol. Plant">
        <title>Chromosome Scale Genome Assembly and Transcriptome Profiling of Nannochloropsis gaditana in Nitrogen Depletion.</title>
        <authorList>
            <person name="Corteggiani Carpinelli E."/>
            <person name="Telatin A."/>
            <person name="Vitulo N."/>
            <person name="Forcato C."/>
            <person name="D'Angelo M."/>
            <person name="Schiavon R."/>
            <person name="Vezzi A."/>
            <person name="Giacometti G.M."/>
            <person name="Morosinotto T."/>
            <person name="Valle G."/>
        </authorList>
    </citation>
    <scope>NUCLEOTIDE SEQUENCE [LARGE SCALE GENOMIC DNA]</scope>
    <source>
        <strain evidence="4 5">B-31</strain>
    </source>
</reference>
<evidence type="ECO:0000256" key="3">
    <source>
        <dbReference type="SAM" id="MobiDB-lite"/>
    </source>
</evidence>
<evidence type="ECO:0000256" key="2">
    <source>
        <dbReference type="PROSITE-ProRule" id="PRU00708"/>
    </source>
</evidence>
<dbReference type="Gene3D" id="1.25.40.10">
    <property type="entry name" value="Tetratricopeptide repeat domain"/>
    <property type="match status" value="3"/>
</dbReference>
<dbReference type="EMBL" id="AZIL01000357">
    <property type="protein sequence ID" value="EWM27920.1"/>
    <property type="molecule type" value="Genomic_DNA"/>
</dbReference>
<dbReference type="OrthoDB" id="185373at2759"/>
<feature type="repeat" description="PPR" evidence="2">
    <location>
        <begin position="746"/>
        <end position="780"/>
    </location>
</feature>
<evidence type="ECO:0000313" key="5">
    <source>
        <dbReference type="Proteomes" id="UP000019335"/>
    </source>
</evidence>
<dbReference type="PROSITE" id="PS51375">
    <property type="entry name" value="PPR"/>
    <property type="match status" value="4"/>
</dbReference>
<organism evidence="4 5">
    <name type="scientific">Nannochloropsis gaditana</name>
    <dbReference type="NCBI Taxonomy" id="72520"/>
    <lineage>
        <taxon>Eukaryota</taxon>
        <taxon>Sar</taxon>
        <taxon>Stramenopiles</taxon>
        <taxon>Ochrophyta</taxon>
        <taxon>Eustigmatophyceae</taxon>
        <taxon>Eustigmatales</taxon>
        <taxon>Monodopsidaceae</taxon>
        <taxon>Nannochloropsis</taxon>
    </lineage>
</organism>
<feature type="repeat" description="PPR" evidence="2">
    <location>
        <begin position="561"/>
        <end position="591"/>
    </location>
</feature>
<keyword evidence="5" id="KW-1185">Reference proteome</keyword>
<dbReference type="Pfam" id="PF01535">
    <property type="entry name" value="PPR"/>
    <property type="match status" value="3"/>
</dbReference>
<evidence type="ECO:0000313" key="4">
    <source>
        <dbReference type="EMBL" id="EWM27920.1"/>
    </source>
</evidence>
<dbReference type="NCBIfam" id="TIGR00756">
    <property type="entry name" value="PPR"/>
    <property type="match status" value="3"/>
</dbReference>
<dbReference type="PANTHER" id="PTHR47447">
    <property type="entry name" value="OS03G0856100 PROTEIN"/>
    <property type="match status" value="1"/>
</dbReference>
<dbReference type="Pfam" id="PF13812">
    <property type="entry name" value="PPR_3"/>
    <property type="match status" value="1"/>
</dbReference>
<dbReference type="PANTHER" id="PTHR47447:SF17">
    <property type="entry name" value="OS12G0638900 PROTEIN"/>
    <property type="match status" value="1"/>
</dbReference>